<dbReference type="GO" id="GO:0005813">
    <property type="term" value="C:centrosome"/>
    <property type="evidence" value="ECO:0007669"/>
    <property type="project" value="TreeGrafter"/>
</dbReference>
<evidence type="ECO:0000313" key="2">
    <source>
        <dbReference type="EMBL" id="ESP01418.1"/>
    </source>
</evidence>
<dbReference type="GO" id="GO:0070652">
    <property type="term" value="C:HAUS complex"/>
    <property type="evidence" value="ECO:0007669"/>
    <property type="project" value="InterPro"/>
</dbReference>
<dbReference type="InterPro" id="IPR028346">
    <property type="entry name" value="HAUS2"/>
</dbReference>
<dbReference type="GO" id="GO:0007098">
    <property type="term" value="P:centrosome cycle"/>
    <property type="evidence" value="ECO:0007669"/>
    <property type="project" value="InterPro"/>
</dbReference>
<keyword evidence="1" id="KW-0175">Coiled coil</keyword>
<dbReference type="STRING" id="225164.V4AVP4"/>
<dbReference type="Proteomes" id="UP000030746">
    <property type="component" value="Unassembled WGS sequence"/>
</dbReference>
<dbReference type="PRINTS" id="PR02088">
    <property type="entry name" value="HAUSAUGMINL2"/>
</dbReference>
<feature type="coiled-coil region" evidence="1">
    <location>
        <begin position="64"/>
        <end position="120"/>
    </location>
</feature>
<dbReference type="HOGENOM" id="CLU_1205961_0_0_1"/>
<proteinExistence type="predicted"/>
<organism evidence="2 3">
    <name type="scientific">Lottia gigantea</name>
    <name type="common">Giant owl limpet</name>
    <dbReference type="NCBI Taxonomy" id="225164"/>
    <lineage>
        <taxon>Eukaryota</taxon>
        <taxon>Metazoa</taxon>
        <taxon>Spiralia</taxon>
        <taxon>Lophotrochozoa</taxon>
        <taxon>Mollusca</taxon>
        <taxon>Gastropoda</taxon>
        <taxon>Patellogastropoda</taxon>
        <taxon>Lottioidea</taxon>
        <taxon>Lottiidae</taxon>
        <taxon>Lottia</taxon>
    </lineage>
</organism>
<gene>
    <name evidence="2" type="ORF">LOTGIDRAFT_230693</name>
</gene>
<accession>V4AVP4</accession>
<dbReference type="OMA" id="AKMDMLV"/>
<dbReference type="CTD" id="20248378"/>
<dbReference type="GO" id="GO:0007020">
    <property type="term" value="P:microtubule nucleation"/>
    <property type="evidence" value="ECO:0007669"/>
    <property type="project" value="TreeGrafter"/>
</dbReference>
<dbReference type="PANTHER" id="PTHR16039">
    <property type="entry name" value="HAUS AUGMIN-LIKE COMPLEX SUBUNIT 2"/>
    <property type="match status" value="1"/>
</dbReference>
<dbReference type="OrthoDB" id="2436605at2759"/>
<name>V4AVP4_LOTGI</name>
<dbReference type="EMBL" id="KB200521">
    <property type="protein sequence ID" value="ESP01418.1"/>
    <property type="molecule type" value="Genomic_DNA"/>
</dbReference>
<evidence type="ECO:0000313" key="3">
    <source>
        <dbReference type="Proteomes" id="UP000030746"/>
    </source>
</evidence>
<sequence>MTSFSIPEPHNNPWISEDKSLTSIKNALILGERTGHIKKRYPDESSFEDSNNYTDQEILPSLKLITVQRDISRKRRELNEVNLEIQKRKQDRETQDITHLDRIENKIEKIKSLNNHLQSILRCKDDIVNRLQQPLVGDYIKIDAAYHRYASEVFPLLTPILGELNNNLDNIEWYKTTQFSQDRHKLESLLNVLSSSFAAMQSQYQALCQMRRSMNEMYGSSSTVGAVADS</sequence>
<protein>
    <submittedName>
        <fullName evidence="2">Uncharacterized protein</fullName>
    </submittedName>
</protein>
<dbReference type="InterPro" id="IPR026242">
    <property type="entry name" value="HAUS2_metazoa"/>
</dbReference>
<reference evidence="2 3" key="1">
    <citation type="journal article" date="2013" name="Nature">
        <title>Insights into bilaterian evolution from three spiralian genomes.</title>
        <authorList>
            <person name="Simakov O."/>
            <person name="Marletaz F."/>
            <person name="Cho S.J."/>
            <person name="Edsinger-Gonzales E."/>
            <person name="Havlak P."/>
            <person name="Hellsten U."/>
            <person name="Kuo D.H."/>
            <person name="Larsson T."/>
            <person name="Lv J."/>
            <person name="Arendt D."/>
            <person name="Savage R."/>
            <person name="Osoegawa K."/>
            <person name="de Jong P."/>
            <person name="Grimwood J."/>
            <person name="Chapman J.A."/>
            <person name="Shapiro H."/>
            <person name="Aerts A."/>
            <person name="Otillar R.P."/>
            <person name="Terry A.Y."/>
            <person name="Boore J.L."/>
            <person name="Grigoriev I.V."/>
            <person name="Lindberg D.R."/>
            <person name="Seaver E.C."/>
            <person name="Weisblat D.A."/>
            <person name="Putnam N.H."/>
            <person name="Rokhsar D.S."/>
        </authorList>
    </citation>
    <scope>NUCLEOTIDE SEQUENCE [LARGE SCALE GENOMIC DNA]</scope>
</reference>
<dbReference type="GO" id="GO:1990498">
    <property type="term" value="C:mitotic spindle microtubule"/>
    <property type="evidence" value="ECO:0007669"/>
    <property type="project" value="TreeGrafter"/>
</dbReference>
<dbReference type="KEGG" id="lgi:LOTGIDRAFT_230693"/>
<dbReference type="Pfam" id="PF15003">
    <property type="entry name" value="HAUS2"/>
    <property type="match status" value="1"/>
</dbReference>
<dbReference type="RefSeq" id="XP_009048052.1">
    <property type="nucleotide sequence ID" value="XM_009049804.1"/>
</dbReference>
<dbReference type="AlphaFoldDB" id="V4AVP4"/>
<dbReference type="PANTHER" id="PTHR16039:SF1">
    <property type="entry name" value="HAUS AUGMIN-LIKE COMPLEX SUBUNIT 2"/>
    <property type="match status" value="1"/>
</dbReference>
<dbReference type="GeneID" id="20248378"/>
<keyword evidence="3" id="KW-1185">Reference proteome</keyword>
<dbReference type="GO" id="GO:0051225">
    <property type="term" value="P:spindle assembly"/>
    <property type="evidence" value="ECO:0007669"/>
    <property type="project" value="InterPro"/>
</dbReference>
<evidence type="ECO:0000256" key="1">
    <source>
        <dbReference type="SAM" id="Coils"/>
    </source>
</evidence>